<reference evidence="1 2" key="1">
    <citation type="submission" date="2015-03" db="EMBL/GenBank/DDBJ databases">
        <title>Genome sequence of Kiloniella sp. P1-1, isolated from the gut microflora of Pacific white shrimp, Penaeus vannamei.</title>
        <authorList>
            <person name="Shao Z."/>
            <person name="Wang L."/>
            <person name="Li X."/>
        </authorList>
    </citation>
    <scope>NUCLEOTIDE SEQUENCE [LARGE SCALE GENOMIC DNA]</scope>
    <source>
        <strain evidence="1 2">P1-1</strain>
    </source>
</reference>
<evidence type="ECO:0000313" key="2">
    <source>
        <dbReference type="Proteomes" id="UP000034491"/>
    </source>
</evidence>
<dbReference type="SUPFAM" id="SSF56784">
    <property type="entry name" value="HAD-like"/>
    <property type="match status" value="1"/>
</dbReference>
<comment type="caution">
    <text evidence="1">The sequence shown here is derived from an EMBL/GenBank/DDBJ whole genome shotgun (WGS) entry which is preliminary data.</text>
</comment>
<dbReference type="InterPro" id="IPR023214">
    <property type="entry name" value="HAD_sf"/>
</dbReference>
<dbReference type="Pfam" id="PF08282">
    <property type="entry name" value="Hydrolase_3"/>
    <property type="match status" value="2"/>
</dbReference>
<sequence length="305" mass="33680">MKLFISDLDFTLLDTVGDLPRSSALRLNRLIDTGVHFTIATARATPSIKHLMEGVNLRLPIIELNGAIIRDLNTDHILDHKGLGLNDASKAFDCFQEVGLTPFVSGLKGDATPLYFPELKNKGMQWFHDEKIIRQDPRLSELPANLFAHPLVTDPTNSSLALPHGAAQTTGANPFLDDVLCFVYLGTKKEIFTIKNLIEEKLPHLLITLYPNHYIGGWEIVISAAQANKGFAIKSLLGHIEQHHNLLIKETTAFGDSSNDLEMLRSVTTPIAVANATTEIKAHAHEIIGHHSEEAVLSYIEALYT</sequence>
<dbReference type="Gene3D" id="3.30.1240.10">
    <property type="match status" value="1"/>
</dbReference>
<dbReference type="GO" id="GO:0000287">
    <property type="term" value="F:magnesium ion binding"/>
    <property type="evidence" value="ECO:0007669"/>
    <property type="project" value="TreeGrafter"/>
</dbReference>
<evidence type="ECO:0000313" key="1">
    <source>
        <dbReference type="EMBL" id="KKJ78214.1"/>
    </source>
</evidence>
<dbReference type="GO" id="GO:0016791">
    <property type="term" value="F:phosphatase activity"/>
    <property type="evidence" value="ECO:0007669"/>
    <property type="project" value="UniProtKB-ARBA"/>
</dbReference>
<dbReference type="GO" id="GO:0005829">
    <property type="term" value="C:cytosol"/>
    <property type="evidence" value="ECO:0007669"/>
    <property type="project" value="TreeGrafter"/>
</dbReference>
<dbReference type="Proteomes" id="UP000034491">
    <property type="component" value="Unassembled WGS sequence"/>
</dbReference>
<name>A0A0M2RCR3_9PROT</name>
<dbReference type="InterPro" id="IPR036412">
    <property type="entry name" value="HAD-like_sf"/>
</dbReference>
<proteinExistence type="predicted"/>
<dbReference type="OrthoDB" id="7847955at2"/>
<dbReference type="AlphaFoldDB" id="A0A0M2RCR3"/>
<keyword evidence="2" id="KW-1185">Reference proteome</keyword>
<dbReference type="PANTHER" id="PTHR10000:SF8">
    <property type="entry name" value="HAD SUPERFAMILY HYDROLASE-LIKE, TYPE 3"/>
    <property type="match status" value="1"/>
</dbReference>
<gene>
    <name evidence="1" type="ORF">WH95_02435</name>
</gene>
<dbReference type="Gene3D" id="3.40.50.1000">
    <property type="entry name" value="HAD superfamily/HAD-like"/>
    <property type="match status" value="2"/>
</dbReference>
<dbReference type="RefSeq" id="WP_046502531.1">
    <property type="nucleotide sequence ID" value="NZ_LANI01000002.1"/>
</dbReference>
<organism evidence="1 2">
    <name type="scientific">Kiloniella litopenaei</name>
    <dbReference type="NCBI Taxonomy" id="1549748"/>
    <lineage>
        <taxon>Bacteria</taxon>
        <taxon>Pseudomonadati</taxon>
        <taxon>Pseudomonadota</taxon>
        <taxon>Alphaproteobacteria</taxon>
        <taxon>Rhodospirillales</taxon>
        <taxon>Kiloniellaceae</taxon>
        <taxon>Kiloniella</taxon>
    </lineage>
</organism>
<dbReference type="STRING" id="1549748.WH95_02435"/>
<evidence type="ECO:0008006" key="3">
    <source>
        <dbReference type="Google" id="ProtNLM"/>
    </source>
</evidence>
<protein>
    <recommendedName>
        <fullName evidence="3">Haloacid dehalogenase</fullName>
    </recommendedName>
</protein>
<dbReference type="EMBL" id="LANI01000002">
    <property type="protein sequence ID" value="KKJ78214.1"/>
    <property type="molecule type" value="Genomic_DNA"/>
</dbReference>
<dbReference type="PANTHER" id="PTHR10000">
    <property type="entry name" value="PHOSPHOSERINE PHOSPHATASE"/>
    <property type="match status" value="1"/>
</dbReference>
<accession>A0A0M2RCR3</accession>